<dbReference type="InterPro" id="IPR026904">
    <property type="entry name" value="MnmG_C"/>
</dbReference>
<dbReference type="Pfam" id="PF01134">
    <property type="entry name" value="GIDA"/>
    <property type="match status" value="1"/>
</dbReference>
<feature type="transmembrane region" description="Helical" evidence="12">
    <location>
        <begin position="640"/>
        <end position="662"/>
    </location>
</feature>
<evidence type="ECO:0000256" key="9">
    <source>
        <dbReference type="ARBA" id="ARBA00025948"/>
    </source>
</evidence>
<dbReference type="AlphaFoldDB" id="A0A5B8XFS3"/>
<dbReference type="GO" id="GO:0050660">
    <property type="term" value="F:flavin adenine dinucleotide binding"/>
    <property type="evidence" value="ECO:0007669"/>
    <property type="project" value="UniProtKB-UniRule"/>
</dbReference>
<evidence type="ECO:0000256" key="1">
    <source>
        <dbReference type="ARBA" id="ARBA00001974"/>
    </source>
</evidence>
<keyword evidence="12" id="KW-0472">Membrane</keyword>
<keyword evidence="5 11" id="KW-0285">Flavoprotein</keyword>
<keyword evidence="12" id="KW-1133">Transmembrane helix</keyword>
<dbReference type="GO" id="GO:0002098">
    <property type="term" value="P:tRNA wobble uridine modification"/>
    <property type="evidence" value="ECO:0007669"/>
    <property type="project" value="InterPro"/>
</dbReference>
<comment type="subcellular location">
    <subcellularLocation>
        <location evidence="11">Cytoplasm</location>
    </subcellularLocation>
</comment>
<dbReference type="EMBL" id="CP029077">
    <property type="protein sequence ID" value="QED23786.1"/>
    <property type="molecule type" value="Genomic_DNA"/>
</dbReference>
<dbReference type="InterPro" id="IPR002218">
    <property type="entry name" value="MnmG-rel"/>
</dbReference>
<evidence type="ECO:0000256" key="8">
    <source>
        <dbReference type="ARBA" id="ARBA00023027"/>
    </source>
</evidence>
<dbReference type="FunFam" id="1.10.150.570:FF:000001">
    <property type="entry name" value="tRNA uridine 5-carboxymethylaminomethyl modification enzyme MnmG"/>
    <property type="match status" value="1"/>
</dbReference>
<dbReference type="GO" id="GO:0005737">
    <property type="term" value="C:cytoplasm"/>
    <property type="evidence" value="ECO:0007669"/>
    <property type="project" value="UniProtKB-SubCell"/>
</dbReference>
<evidence type="ECO:0000313" key="14">
    <source>
        <dbReference type="EMBL" id="QED23786.1"/>
    </source>
</evidence>
<dbReference type="OrthoDB" id="9815560at2"/>
<gene>
    <name evidence="11" type="primary">mnmG</name>
    <name evidence="11" type="synonym">gidA</name>
    <name evidence="14" type="ORF">Deia_01002</name>
</gene>
<comment type="similarity">
    <text evidence="3 11">Belongs to the MnmG family.</text>
</comment>
<dbReference type="Gene3D" id="3.50.50.60">
    <property type="entry name" value="FAD/NAD(P)-binding domain"/>
    <property type="match status" value="2"/>
</dbReference>
<evidence type="ECO:0000256" key="2">
    <source>
        <dbReference type="ARBA" id="ARBA00003717"/>
    </source>
</evidence>
<evidence type="ECO:0000256" key="3">
    <source>
        <dbReference type="ARBA" id="ARBA00007653"/>
    </source>
</evidence>
<reference evidence="14 15" key="1">
    <citation type="journal article" date="2019" name="ISME J.">
        <title>Deianiraea, an extracellular bacterium associated with the ciliate Paramecium, suggests an alternative scenario for the evolution of Rickettsiales.</title>
        <authorList>
            <person name="Castelli M."/>
            <person name="Sabaneyeva E."/>
            <person name="Lanzoni O."/>
            <person name="Lebedeva N."/>
            <person name="Floriano A.M."/>
            <person name="Gaiarsa S."/>
            <person name="Benken K."/>
            <person name="Modeo L."/>
            <person name="Bandi C."/>
            <person name="Potekhin A."/>
            <person name="Sassera D."/>
            <person name="Petroni G."/>
        </authorList>
    </citation>
    <scope>NUCLEOTIDE SEQUENCE [LARGE SCALE GENOMIC DNA]</scope>
    <source>
        <strain evidence="14">CyL4-1</strain>
    </source>
</reference>
<dbReference type="RefSeq" id="WP_146821156.1">
    <property type="nucleotide sequence ID" value="NZ_CP029077.1"/>
</dbReference>
<evidence type="ECO:0000256" key="11">
    <source>
        <dbReference type="HAMAP-Rule" id="MF_00129"/>
    </source>
</evidence>
<keyword evidence="12" id="KW-0812">Transmembrane</keyword>
<evidence type="ECO:0000256" key="4">
    <source>
        <dbReference type="ARBA" id="ARBA00020461"/>
    </source>
</evidence>
<sequence>MKKFDVIVIGGGHSGIEAACASARLGAKTALITMKFDNLGELSCNPAIGGIGKGTIVREIDAMDGVMGRFIDKASIHTKILNASKGPAVWGLRAQADRKLYKKAAHETLSSYKNLEIIEALATKVELNGGKISNIEINNNEKISCKSIVLTTGTFLSGVIHQGELTSQNGRIDEPPSVELSNSLRSIGISLGRLKTGTPARIFRDSIDYSLLEFQESDENPMPFSYLTDKITQEQVVCHITYTNDKTHEIIAHAESRSPMHNGQISSRGPRYCPSIEDKIRRFSHRDRHQIFLEPEGLDSNLVYPNGISTAMPIDVQEAFIRTIQGLENCKIARFGYAIEYDYIDARKLTKTLAFKGIDGLFTAGQINGTTGYEEAAGQGLVAGSNAAFFALDAKENAIDNRFANENAFNIGAENCNKSSLNEEILSQNLEHEGDKDECKLPACELQMSRHNSFIGVMIDDLTNLGVSGEPYRMFTSRAENRLNIRNDNADLRLTQIAIEKGLASNDRKAFFNERISQIRALEDLLSSKVCTPVDLLQYGINVSQDGVKRNCLELLRNKDILIKDIAKILPQVDSFTENAKFAVNVDQKYHFYIQRQKEEIESLAKSGEMKIPQDINYREIKALSNEVIEKLERFSPQTIFAASQISGVTPAAVMSIILYITSVRKGA</sequence>
<dbReference type="Pfam" id="PF13932">
    <property type="entry name" value="SAM_GIDA_C"/>
    <property type="match status" value="1"/>
</dbReference>
<keyword evidence="7 11" id="KW-0274">FAD</keyword>
<name>A0A5B8XFS3_9RICK</name>
<comment type="function">
    <text evidence="2 11">NAD-binding protein involved in the addition of a carboxymethylaminomethyl (cmnm) group at the wobble position (U34) of certain tRNAs, forming tRNA-cmnm(5)s(2)U34.</text>
</comment>
<dbReference type="Proteomes" id="UP000321934">
    <property type="component" value="Chromosome"/>
</dbReference>
<evidence type="ECO:0000256" key="10">
    <source>
        <dbReference type="ARBA" id="ARBA00031800"/>
    </source>
</evidence>
<dbReference type="InterPro" id="IPR044920">
    <property type="entry name" value="MnmG_C_subdom_sf"/>
</dbReference>
<evidence type="ECO:0000256" key="6">
    <source>
        <dbReference type="ARBA" id="ARBA00022694"/>
    </source>
</evidence>
<dbReference type="SMART" id="SM01228">
    <property type="entry name" value="GIDA_assoc_3"/>
    <property type="match status" value="1"/>
</dbReference>
<keyword evidence="11" id="KW-0963">Cytoplasm</keyword>
<evidence type="ECO:0000259" key="13">
    <source>
        <dbReference type="SMART" id="SM01228"/>
    </source>
</evidence>
<comment type="cofactor">
    <cofactor evidence="1 11">
        <name>FAD</name>
        <dbReference type="ChEBI" id="CHEBI:57692"/>
    </cofactor>
</comment>
<dbReference type="InterPro" id="IPR004416">
    <property type="entry name" value="MnmG"/>
</dbReference>
<feature type="domain" description="tRNA uridine 5-carboxymethylaminomethyl modification enzyme C-terminal subdomain" evidence="13">
    <location>
        <begin position="588"/>
        <end position="660"/>
    </location>
</feature>
<organism evidence="14 15">
    <name type="scientific">Candidatus Deianiraea vastatrix</name>
    <dbReference type="NCBI Taxonomy" id="2163644"/>
    <lineage>
        <taxon>Bacteria</taxon>
        <taxon>Pseudomonadati</taxon>
        <taxon>Pseudomonadota</taxon>
        <taxon>Alphaproteobacteria</taxon>
        <taxon>Rickettsiales</taxon>
        <taxon>Candidatus Deianiraeaceae</taxon>
        <taxon>Candidatus Deianiraea</taxon>
    </lineage>
</organism>
<protein>
    <recommendedName>
        <fullName evidence="4 11">tRNA uridine 5-carboxymethylaminomethyl modification enzyme MnmG</fullName>
    </recommendedName>
    <alternativeName>
        <fullName evidence="10 11">Glucose-inhibited division protein A</fullName>
    </alternativeName>
</protein>
<dbReference type="Gene3D" id="1.10.150.570">
    <property type="entry name" value="GidA associated domain, C-terminal subdomain"/>
    <property type="match status" value="1"/>
</dbReference>
<proteinExistence type="inferred from homology"/>
<evidence type="ECO:0000256" key="5">
    <source>
        <dbReference type="ARBA" id="ARBA00022630"/>
    </source>
</evidence>
<dbReference type="HAMAP" id="MF_00129">
    <property type="entry name" value="MnmG_GidA"/>
    <property type="match status" value="1"/>
</dbReference>
<dbReference type="PANTHER" id="PTHR11806">
    <property type="entry name" value="GLUCOSE INHIBITED DIVISION PROTEIN A"/>
    <property type="match status" value="1"/>
</dbReference>
<keyword evidence="8 11" id="KW-0520">NAD</keyword>
<dbReference type="SUPFAM" id="SSF51905">
    <property type="entry name" value="FAD/NAD(P)-binding domain"/>
    <property type="match status" value="1"/>
</dbReference>
<dbReference type="PANTHER" id="PTHR11806:SF0">
    <property type="entry name" value="PROTEIN MTO1 HOMOLOG, MITOCHONDRIAL"/>
    <property type="match status" value="1"/>
</dbReference>
<evidence type="ECO:0000256" key="7">
    <source>
        <dbReference type="ARBA" id="ARBA00022827"/>
    </source>
</evidence>
<dbReference type="PROSITE" id="PS01280">
    <property type="entry name" value="GIDA_1"/>
    <property type="match status" value="1"/>
</dbReference>
<accession>A0A5B8XFS3</accession>
<dbReference type="Pfam" id="PF21680">
    <property type="entry name" value="GIDA_C_1st"/>
    <property type="match status" value="1"/>
</dbReference>
<dbReference type="InterPro" id="IPR040131">
    <property type="entry name" value="MnmG_N"/>
</dbReference>
<dbReference type="InterPro" id="IPR020595">
    <property type="entry name" value="MnmG-rel_CS"/>
</dbReference>
<evidence type="ECO:0000313" key="15">
    <source>
        <dbReference type="Proteomes" id="UP000321934"/>
    </source>
</evidence>
<dbReference type="InterPro" id="IPR049312">
    <property type="entry name" value="GIDA_C_N"/>
</dbReference>
<dbReference type="NCBIfam" id="TIGR00136">
    <property type="entry name" value="mnmG_gidA"/>
    <property type="match status" value="1"/>
</dbReference>
<feature type="binding site" evidence="11">
    <location>
        <begin position="269"/>
        <end position="283"/>
    </location>
    <ligand>
        <name>NAD(+)</name>
        <dbReference type="ChEBI" id="CHEBI:57540"/>
    </ligand>
</feature>
<evidence type="ECO:0000256" key="12">
    <source>
        <dbReference type="SAM" id="Phobius"/>
    </source>
</evidence>
<dbReference type="InterPro" id="IPR036188">
    <property type="entry name" value="FAD/NAD-bd_sf"/>
</dbReference>
<feature type="binding site" evidence="11">
    <location>
        <begin position="10"/>
        <end position="15"/>
    </location>
    <ligand>
        <name>FAD</name>
        <dbReference type="ChEBI" id="CHEBI:57692"/>
    </ligand>
</feature>
<dbReference type="GO" id="GO:0030488">
    <property type="term" value="P:tRNA methylation"/>
    <property type="evidence" value="ECO:0007669"/>
    <property type="project" value="TreeGrafter"/>
</dbReference>
<comment type="caution">
    <text evidence="11">Lacks conserved residue(s) required for the propagation of feature annotation.</text>
</comment>
<keyword evidence="6 11" id="KW-0819">tRNA processing</keyword>
<dbReference type="InterPro" id="IPR047001">
    <property type="entry name" value="MnmG_C_subdom"/>
</dbReference>
<comment type="subunit">
    <text evidence="9 11">Homodimer. Heterotetramer of two MnmE and two MnmG subunits.</text>
</comment>
<keyword evidence="15" id="KW-1185">Reference proteome</keyword>